<dbReference type="PANTHER" id="PTHR32432">
    <property type="entry name" value="CELL DIVISION PROTEIN FTSA-RELATED"/>
    <property type="match status" value="1"/>
</dbReference>
<comment type="caution">
    <text evidence="2">The sequence shown here is derived from an EMBL/GenBank/DDBJ whole genome shotgun (WGS) entry which is preliminary data.</text>
</comment>
<keyword evidence="2" id="KW-0131">Cell cycle</keyword>
<dbReference type="RefSeq" id="WP_204662101.1">
    <property type="nucleotide sequence ID" value="NZ_JAFBDT010000003.1"/>
</dbReference>
<dbReference type="SMART" id="SM00842">
    <property type="entry name" value="FtsA"/>
    <property type="match status" value="1"/>
</dbReference>
<organism evidence="2 3">
    <name type="scientific">Fusibacter tunisiensis</name>
    <dbReference type="NCBI Taxonomy" id="1008308"/>
    <lineage>
        <taxon>Bacteria</taxon>
        <taxon>Bacillati</taxon>
        <taxon>Bacillota</taxon>
        <taxon>Clostridia</taxon>
        <taxon>Eubacteriales</taxon>
        <taxon>Eubacteriales Family XII. Incertae Sedis</taxon>
        <taxon>Fusibacter</taxon>
    </lineage>
</organism>
<gene>
    <name evidence="2" type="ORF">JOC49_000596</name>
</gene>
<sequence length="665" mass="73619">MKLESMPKNIMFALDIGTRSVVGVLSKKIGKDYVVVDFEVLEHPERAMFDGQIHDIQKVTDVVMTVVSELESRNGYKIERAAIAAAGRALKTERARSDAGIDVTVEIDKALVESVEMQAIQLAQSQLSKKTGKQSQYYCVGYSVVNYFLDDAMILNPLGHRGGELGVEIIATFLPHIVVDSLYSVVHKAGLEVMNLTLEPIAAMNVAIPKNLRLLNLALVDVGAGTSDIAISKEGTVVSYGMVSLAGDEITEKIAQTYLLDFNRAEKLKVELNQKERHEYMDILGLKHEITTEQVMRDIREVVRFIATQVAQNLLELNQKAPSAVFCIGGGSQIPFFTEDLAESLGLPMERVAIKAVDQLPEIVFESEVLKGPEFMTPIGIGVTAFEERDHDFIRVNVNETSIRLLNTKPLKVADALLLAGISARNLISERGDAMQITLNGEIKELKGDYGDPAKILLNGGLSALDEKISHKDQIVVIPATKGSIRSLELKELVNYEASISINGQKIKCIHAVEVNGVAREGIYKVMPGDVIETKGIKTVNDLAELMEIDLMYFHILNGDTPLRKQDSIRWGEKYYFKPIEKKAVETPVETPDGDSSAEMTVFVNEKPVEIPIGKIQPVFVDVFNYIDFDLTKPQGILNLRLNGERALYTDVLNPGDRIEINWKK</sequence>
<protein>
    <submittedName>
        <fullName evidence="2">Cell division protein FtsA</fullName>
    </submittedName>
</protein>
<feature type="domain" description="SHS2" evidence="1">
    <location>
        <begin position="11"/>
        <end position="207"/>
    </location>
</feature>
<accession>A0ABS2MNV7</accession>
<dbReference type="Gene3D" id="3.30.420.40">
    <property type="match status" value="2"/>
</dbReference>
<dbReference type="GO" id="GO:0051301">
    <property type="term" value="P:cell division"/>
    <property type="evidence" value="ECO:0007669"/>
    <property type="project" value="UniProtKB-KW"/>
</dbReference>
<keyword evidence="2" id="KW-0132">Cell division</keyword>
<dbReference type="EMBL" id="JAFBDT010000003">
    <property type="protein sequence ID" value="MBM7561079.1"/>
    <property type="molecule type" value="Genomic_DNA"/>
</dbReference>
<dbReference type="PANTHER" id="PTHR32432:SF3">
    <property type="entry name" value="ETHANOLAMINE UTILIZATION PROTEIN EUTJ"/>
    <property type="match status" value="1"/>
</dbReference>
<dbReference type="InterPro" id="IPR050696">
    <property type="entry name" value="FtsA/MreB"/>
</dbReference>
<evidence type="ECO:0000313" key="3">
    <source>
        <dbReference type="Proteomes" id="UP000767854"/>
    </source>
</evidence>
<dbReference type="InterPro" id="IPR043129">
    <property type="entry name" value="ATPase_NBD"/>
</dbReference>
<reference evidence="2 3" key="1">
    <citation type="submission" date="2021-01" db="EMBL/GenBank/DDBJ databases">
        <title>Genomic Encyclopedia of Type Strains, Phase IV (KMG-IV): sequencing the most valuable type-strain genomes for metagenomic binning, comparative biology and taxonomic classification.</title>
        <authorList>
            <person name="Goeker M."/>
        </authorList>
    </citation>
    <scope>NUCLEOTIDE SEQUENCE [LARGE SCALE GENOMIC DNA]</scope>
    <source>
        <strain evidence="2 3">DSM 24436</strain>
    </source>
</reference>
<dbReference type="Pfam" id="PF14450">
    <property type="entry name" value="FtsA"/>
    <property type="match status" value="1"/>
</dbReference>
<evidence type="ECO:0000259" key="1">
    <source>
        <dbReference type="SMART" id="SM00842"/>
    </source>
</evidence>
<dbReference type="Proteomes" id="UP000767854">
    <property type="component" value="Unassembled WGS sequence"/>
</dbReference>
<keyword evidence="3" id="KW-1185">Reference proteome</keyword>
<dbReference type="SUPFAM" id="SSF53067">
    <property type="entry name" value="Actin-like ATPase domain"/>
    <property type="match status" value="2"/>
</dbReference>
<evidence type="ECO:0000313" key="2">
    <source>
        <dbReference type="EMBL" id="MBM7561079.1"/>
    </source>
</evidence>
<proteinExistence type="predicted"/>
<dbReference type="InterPro" id="IPR003494">
    <property type="entry name" value="SHS2_FtsA"/>
</dbReference>
<name>A0ABS2MNV7_9FIRM</name>
<dbReference type="CDD" id="cd24004">
    <property type="entry name" value="ASKHA_NBD_PilM-like"/>
    <property type="match status" value="1"/>
</dbReference>